<dbReference type="Proteomes" id="UP000003136">
    <property type="component" value="Unassembled WGS sequence"/>
</dbReference>
<dbReference type="AlphaFoldDB" id="B7ANB0"/>
<accession>B7ANB0</accession>
<gene>
    <name evidence="2" type="ORF">BACPEC_00163</name>
</gene>
<evidence type="ECO:0000313" key="2">
    <source>
        <dbReference type="EMBL" id="EEC58821.1"/>
    </source>
</evidence>
<keyword evidence="3" id="KW-1185">Reference proteome</keyword>
<reference evidence="2 3" key="1">
    <citation type="submission" date="2008-11" db="EMBL/GenBank/DDBJ databases">
        <title>Draft genome sequence of Bacteroides pectinophilus (ATCC 43243).</title>
        <authorList>
            <person name="Sudarsanam P."/>
            <person name="Ley R."/>
            <person name="Guruge J."/>
            <person name="Turnbaugh P.J."/>
            <person name="Mahowald M."/>
            <person name="Liep D."/>
            <person name="Gordon J."/>
        </authorList>
    </citation>
    <scope>NUCLEOTIDE SEQUENCE [LARGE SCALE GENOMIC DNA]</scope>
    <source>
        <strain evidence="2 3">ATCC 43243</strain>
    </source>
</reference>
<proteinExistence type="predicted"/>
<protein>
    <recommendedName>
        <fullName evidence="1">Phospholipase C/D domain-containing protein</fullName>
    </recommendedName>
</protein>
<feature type="domain" description="Phospholipase C/D" evidence="1">
    <location>
        <begin position="6"/>
        <end position="108"/>
    </location>
</feature>
<evidence type="ECO:0000313" key="3">
    <source>
        <dbReference type="Proteomes" id="UP000003136"/>
    </source>
</evidence>
<reference evidence="2 3" key="2">
    <citation type="submission" date="2008-11" db="EMBL/GenBank/DDBJ databases">
        <authorList>
            <person name="Fulton L."/>
            <person name="Clifton S."/>
            <person name="Fulton B."/>
            <person name="Xu J."/>
            <person name="Minx P."/>
            <person name="Pepin K.H."/>
            <person name="Johnson M."/>
            <person name="Bhonagiri V."/>
            <person name="Nash W.E."/>
            <person name="Mardis E.R."/>
            <person name="Wilson R.K."/>
        </authorList>
    </citation>
    <scope>NUCLEOTIDE SEQUENCE [LARGE SCALE GENOMIC DNA]</scope>
    <source>
        <strain evidence="2 3">ATCC 43243</strain>
    </source>
</reference>
<dbReference type="STRING" id="483218.BACPEC_00163"/>
<dbReference type="HOGENOM" id="CLU_1145429_0_0_9"/>
<organism evidence="2 3">
    <name type="scientific">[Bacteroides] pectinophilus ATCC 43243</name>
    <dbReference type="NCBI Taxonomy" id="483218"/>
    <lineage>
        <taxon>Bacteria</taxon>
        <taxon>Bacillati</taxon>
        <taxon>Bacillota</taxon>
        <taxon>Clostridia</taxon>
        <taxon>Eubacteriales</taxon>
    </lineage>
</organism>
<evidence type="ECO:0000259" key="1">
    <source>
        <dbReference type="Pfam" id="PF00882"/>
    </source>
</evidence>
<dbReference type="Pfam" id="PF00882">
    <property type="entry name" value="Zn_dep_PLPC"/>
    <property type="match status" value="1"/>
</dbReference>
<dbReference type="InterPro" id="IPR029002">
    <property type="entry name" value="PLPC/GPLD1"/>
</dbReference>
<comment type="caution">
    <text evidence="2">The sequence shown here is derived from an EMBL/GenBank/DDBJ whole genome shotgun (WGS) entry which is preliminary data.</text>
</comment>
<name>B7ANB0_9FIRM</name>
<sequence length="242" mass="28548">MAGTITHLVIADMLLKTMPEDILSCIHNRALFYCGNLAPDAIMAREGYVREMKKHTHFKDGIPEDELAKPENFRLYRSRFENFARHFLVDNHSNYELYLGYVTHMLADEIFILTVRDRHVEAFRREQAVPDYKEYFTMFGHDVDLNDWRLLRKYDFSCSILEAIQSENNYMIEGYITKEELIKSKNYIIDKNFKAPHKNEEPKVFTYEENYEFIQRAVERITRALCAKSLSVTDESESSSAI</sequence>
<dbReference type="EMBL" id="ABVQ01000031">
    <property type="protein sequence ID" value="EEC58821.1"/>
    <property type="molecule type" value="Genomic_DNA"/>
</dbReference>